<dbReference type="InterPro" id="IPR029058">
    <property type="entry name" value="AB_hydrolase_fold"/>
</dbReference>
<dbReference type="EMBL" id="JBHTBW010000034">
    <property type="protein sequence ID" value="MFC7441753.1"/>
    <property type="molecule type" value="Genomic_DNA"/>
</dbReference>
<accession>A0ABW2RL46</accession>
<evidence type="ECO:0000313" key="3">
    <source>
        <dbReference type="Proteomes" id="UP001596500"/>
    </source>
</evidence>
<evidence type="ECO:0000313" key="2">
    <source>
        <dbReference type="EMBL" id="MFC7441753.1"/>
    </source>
</evidence>
<dbReference type="RefSeq" id="WP_379865190.1">
    <property type="nucleotide sequence ID" value="NZ_JBHTBW010000034.1"/>
</dbReference>
<dbReference type="Gene3D" id="3.40.50.1820">
    <property type="entry name" value="alpha/beta hydrolase"/>
    <property type="match status" value="1"/>
</dbReference>
<dbReference type="Proteomes" id="UP001596500">
    <property type="component" value="Unassembled WGS sequence"/>
</dbReference>
<evidence type="ECO:0000259" key="1">
    <source>
        <dbReference type="Pfam" id="PF24708"/>
    </source>
</evidence>
<comment type="caution">
    <text evidence="2">The sequence shown here is derived from an EMBL/GenBank/DDBJ whole genome shotgun (WGS) entry which is preliminary data.</text>
</comment>
<dbReference type="InterPro" id="IPR056304">
    <property type="entry name" value="Lip-like_C"/>
</dbReference>
<name>A0ABW2RL46_9BACL</name>
<organism evidence="2 3">
    <name type="scientific">Laceyella putida</name>
    <dbReference type="NCBI Taxonomy" id="110101"/>
    <lineage>
        <taxon>Bacteria</taxon>
        <taxon>Bacillati</taxon>
        <taxon>Bacillota</taxon>
        <taxon>Bacilli</taxon>
        <taxon>Bacillales</taxon>
        <taxon>Thermoactinomycetaceae</taxon>
        <taxon>Laceyella</taxon>
    </lineage>
</organism>
<gene>
    <name evidence="2" type="ORF">ACFQNG_11600</name>
</gene>
<dbReference type="SUPFAM" id="SSF53474">
    <property type="entry name" value="alpha/beta-Hydrolases"/>
    <property type="match status" value="1"/>
</dbReference>
<reference evidence="3" key="1">
    <citation type="journal article" date="2019" name="Int. J. Syst. Evol. Microbiol.">
        <title>The Global Catalogue of Microorganisms (GCM) 10K type strain sequencing project: providing services to taxonomists for standard genome sequencing and annotation.</title>
        <authorList>
            <consortium name="The Broad Institute Genomics Platform"/>
            <consortium name="The Broad Institute Genome Sequencing Center for Infectious Disease"/>
            <person name="Wu L."/>
            <person name="Ma J."/>
        </authorList>
    </citation>
    <scope>NUCLEOTIDE SEQUENCE [LARGE SCALE GENOMIC DNA]</scope>
    <source>
        <strain evidence="3">CGMCC 1.12942</strain>
    </source>
</reference>
<feature type="domain" description="Lipase-like C-terminal" evidence="1">
    <location>
        <begin position="21"/>
        <end position="44"/>
    </location>
</feature>
<protein>
    <recommendedName>
        <fullName evidence="1">Lipase-like C-terminal domain-containing protein</fullName>
    </recommendedName>
</protein>
<sequence>MVKKTSLLPLEGEMDTVTHQPKKIHLVGHSLGGQTIRVLSQLLATAAV</sequence>
<proteinExistence type="predicted"/>
<dbReference type="Pfam" id="PF24708">
    <property type="entry name" value="Lip_C"/>
    <property type="match status" value="1"/>
</dbReference>
<keyword evidence="3" id="KW-1185">Reference proteome</keyword>